<dbReference type="InterPro" id="IPR003680">
    <property type="entry name" value="Flavodoxin_fold"/>
</dbReference>
<dbReference type="PANTHER" id="PTHR47307">
    <property type="entry name" value="GLUTATHIONE-REGULATED POTASSIUM-EFFLUX SYSTEM ANCILLARY PROTEIN KEFG"/>
    <property type="match status" value="1"/>
</dbReference>
<dbReference type="EMBL" id="VDBS01000041">
    <property type="protein sequence ID" value="TNB57350.1"/>
    <property type="molecule type" value="Genomic_DNA"/>
</dbReference>
<dbReference type="Pfam" id="PF02525">
    <property type="entry name" value="Flavodoxin_2"/>
    <property type="match status" value="1"/>
</dbReference>
<dbReference type="PANTHER" id="PTHR47307:SF1">
    <property type="entry name" value="GLUTATHIONE-REGULATED POTASSIUM-EFFLUX SYSTEM ANCILLARY PROTEIN KEFG"/>
    <property type="match status" value="1"/>
</dbReference>
<evidence type="ECO:0000313" key="4">
    <source>
        <dbReference type="Proteomes" id="UP000306813"/>
    </source>
</evidence>
<sequence length="166" mass="18921">MQTLLVFAHTFWENSKANRTLLDSATNLDNVKIHNLSTAYPNGNIDVEFEMKLLQQSGKIIFQFPLFWFSTPALLKEWQDRVLTAILYGDNPKMLEGKTFQIITTAGGNAKSYDGHHGYSLETLLSPLKSAFEYSHCKVLEPYCIFSVDVKNLPLQEYLAEVARVR</sequence>
<gene>
    <name evidence="3" type="ORF">FDW42_05420</name>
</gene>
<dbReference type="GO" id="GO:0009055">
    <property type="term" value="F:electron transfer activity"/>
    <property type="evidence" value="ECO:0007669"/>
    <property type="project" value="TreeGrafter"/>
</dbReference>
<dbReference type="Proteomes" id="UP000306813">
    <property type="component" value="Unassembled WGS sequence"/>
</dbReference>
<dbReference type="InterPro" id="IPR029039">
    <property type="entry name" value="Flavoprotein-like_sf"/>
</dbReference>
<dbReference type="KEGG" id="chv:CHELV3228_1820"/>
<dbReference type="Gene3D" id="3.40.50.360">
    <property type="match status" value="1"/>
</dbReference>
<name>A0AAX2UJA6_9BACT</name>
<evidence type="ECO:0000256" key="1">
    <source>
        <dbReference type="ARBA" id="ARBA00023002"/>
    </source>
</evidence>
<organism evidence="3 4">
    <name type="scientific">Campylobacter helveticus</name>
    <dbReference type="NCBI Taxonomy" id="28898"/>
    <lineage>
        <taxon>Bacteria</taxon>
        <taxon>Pseudomonadati</taxon>
        <taxon>Campylobacterota</taxon>
        <taxon>Epsilonproteobacteria</taxon>
        <taxon>Campylobacterales</taxon>
        <taxon>Campylobacteraceae</taxon>
        <taxon>Campylobacter</taxon>
    </lineage>
</organism>
<evidence type="ECO:0000259" key="2">
    <source>
        <dbReference type="Pfam" id="PF02525"/>
    </source>
</evidence>
<proteinExistence type="predicted"/>
<comment type="caution">
    <text evidence="3">The sequence shown here is derived from an EMBL/GenBank/DDBJ whole genome shotgun (WGS) entry which is preliminary data.</text>
</comment>
<keyword evidence="1" id="KW-0560">Oxidoreductase</keyword>
<dbReference type="AlphaFoldDB" id="A0AAX2UJA6"/>
<reference evidence="3 4" key="1">
    <citation type="submission" date="2019-05" db="EMBL/GenBank/DDBJ databases">
        <title>Draft genomes of eight strains of Campylobacter helveticus isolated from cats and a dog in New Zealand.</title>
        <authorList>
            <person name="Bojanic K."/>
            <person name="Midwinter A.C."/>
            <person name="Biggs P.J."/>
            <person name="Acke E."/>
            <person name="Cornelius A.J."/>
            <person name="Marshall J.C."/>
        </authorList>
    </citation>
    <scope>NUCLEOTIDE SEQUENCE [LARGE SCALE GENOMIC DNA]</scope>
    <source>
        <strain evidence="3 4">ACP123b</strain>
    </source>
</reference>
<accession>A0AAX2UJA6</accession>
<dbReference type="GeneID" id="52037732"/>
<protein>
    <submittedName>
        <fullName evidence="3">NAD(P)H-dependent oxidoreductase</fullName>
    </submittedName>
</protein>
<feature type="domain" description="Flavodoxin-like fold" evidence="2">
    <location>
        <begin position="1"/>
        <end position="161"/>
    </location>
</feature>
<evidence type="ECO:0000313" key="3">
    <source>
        <dbReference type="EMBL" id="TNB57350.1"/>
    </source>
</evidence>
<dbReference type="InterPro" id="IPR046980">
    <property type="entry name" value="KefG/KefF"/>
</dbReference>
<dbReference type="GO" id="GO:0010181">
    <property type="term" value="F:FMN binding"/>
    <property type="evidence" value="ECO:0007669"/>
    <property type="project" value="TreeGrafter"/>
</dbReference>
<dbReference type="RefSeq" id="WP_082200705.1">
    <property type="nucleotide sequence ID" value="NZ_CP020478.1"/>
</dbReference>
<dbReference type="SUPFAM" id="SSF52218">
    <property type="entry name" value="Flavoproteins"/>
    <property type="match status" value="1"/>
</dbReference>
<dbReference type="GO" id="GO:0003955">
    <property type="term" value="F:NAD(P)H dehydrogenase (quinone) activity"/>
    <property type="evidence" value="ECO:0007669"/>
    <property type="project" value="TreeGrafter"/>
</dbReference>